<protein>
    <submittedName>
        <fullName evidence="2">Cell division protein ZapE</fullName>
    </submittedName>
</protein>
<dbReference type="SUPFAM" id="SSF52540">
    <property type="entry name" value="P-loop containing nucleoside triphosphate hydrolases"/>
    <property type="match status" value="1"/>
</dbReference>
<name>A0A7X8SR84_9BACT</name>
<sequence>MYEEKLKNNLFEVWGIPKSYVMKSLEDFYVHPSNEEFFEDFFTPYLDNLDQTVKRPVGIFLWGDNGTGKTHLMTSLLKEVYEKFPGDKRIMMISAQDIMTLKTANWGNTTDNVNFERFKRAHRCWHLLIEDLGKEYEDNQGISLQALDSLLRTRVQAGLVTHFTSNLSPENLHEKYSRDFKSLVLESTVQRRLRGKDYRVNISKENFEYFKRLKS</sequence>
<dbReference type="Pfam" id="PF00308">
    <property type="entry name" value="Bac_DnaA"/>
    <property type="match status" value="1"/>
</dbReference>
<dbReference type="InterPro" id="IPR013317">
    <property type="entry name" value="DnaA_dom"/>
</dbReference>
<accession>A0A7X8SR84</accession>
<gene>
    <name evidence="2" type="primary">zapE</name>
    <name evidence="2" type="ORF">HGP29_27255</name>
</gene>
<dbReference type="PANTHER" id="PTHR30050:SF4">
    <property type="entry name" value="ATP-BINDING PROTEIN RV3427C IN INSERTION SEQUENCE-RELATED"/>
    <property type="match status" value="1"/>
</dbReference>
<dbReference type="Proteomes" id="UP000585050">
    <property type="component" value="Unassembled WGS sequence"/>
</dbReference>
<reference evidence="2 3" key="1">
    <citation type="submission" date="2020-04" db="EMBL/GenBank/DDBJ databases">
        <title>Flammeovirga sp. SR4, a novel species isolated from seawater.</title>
        <authorList>
            <person name="Wang X."/>
        </authorList>
    </citation>
    <scope>NUCLEOTIDE SEQUENCE [LARGE SCALE GENOMIC DNA]</scope>
    <source>
        <strain evidence="2 3">SR4</strain>
    </source>
</reference>
<dbReference type="GO" id="GO:0006260">
    <property type="term" value="P:DNA replication"/>
    <property type="evidence" value="ECO:0007669"/>
    <property type="project" value="TreeGrafter"/>
</dbReference>
<dbReference type="InterPro" id="IPR027417">
    <property type="entry name" value="P-loop_NTPase"/>
</dbReference>
<dbReference type="GO" id="GO:0051301">
    <property type="term" value="P:cell division"/>
    <property type="evidence" value="ECO:0007669"/>
    <property type="project" value="UniProtKB-KW"/>
</dbReference>
<keyword evidence="2" id="KW-0132">Cell division</keyword>
<comment type="caution">
    <text evidence="2">The sequence shown here is derived from an EMBL/GenBank/DDBJ whole genome shotgun (WGS) entry which is preliminary data.</text>
</comment>
<dbReference type="EMBL" id="JABAIL010000016">
    <property type="protein sequence ID" value="NLR94934.1"/>
    <property type="molecule type" value="Genomic_DNA"/>
</dbReference>
<evidence type="ECO:0000313" key="3">
    <source>
        <dbReference type="Proteomes" id="UP000585050"/>
    </source>
</evidence>
<evidence type="ECO:0000313" key="2">
    <source>
        <dbReference type="EMBL" id="NLR94934.1"/>
    </source>
</evidence>
<proteinExistence type="predicted"/>
<dbReference type="Gene3D" id="3.40.50.300">
    <property type="entry name" value="P-loop containing nucleotide triphosphate hydrolases"/>
    <property type="match status" value="1"/>
</dbReference>
<keyword evidence="2" id="KW-0131">Cell cycle</keyword>
<feature type="domain" description="Chromosomal replication initiator protein DnaA ATPAse" evidence="1">
    <location>
        <begin position="59"/>
        <end position="133"/>
    </location>
</feature>
<dbReference type="PANTHER" id="PTHR30050">
    <property type="entry name" value="CHROMOSOMAL REPLICATION INITIATOR PROTEIN DNAA"/>
    <property type="match status" value="1"/>
</dbReference>
<dbReference type="CDD" id="cd00009">
    <property type="entry name" value="AAA"/>
    <property type="match status" value="1"/>
</dbReference>
<dbReference type="AlphaFoldDB" id="A0A7X8SR84"/>
<evidence type="ECO:0000259" key="1">
    <source>
        <dbReference type="Pfam" id="PF00308"/>
    </source>
</evidence>
<organism evidence="2 3">
    <name type="scientific">Flammeovirga agarivorans</name>
    <dbReference type="NCBI Taxonomy" id="2726742"/>
    <lineage>
        <taxon>Bacteria</taxon>
        <taxon>Pseudomonadati</taxon>
        <taxon>Bacteroidota</taxon>
        <taxon>Cytophagia</taxon>
        <taxon>Cytophagales</taxon>
        <taxon>Flammeovirgaceae</taxon>
        <taxon>Flammeovirga</taxon>
    </lineage>
</organism>
<keyword evidence="3" id="KW-1185">Reference proteome</keyword>